<evidence type="ECO:0000256" key="6">
    <source>
        <dbReference type="RuleBase" id="RU362079"/>
    </source>
</evidence>
<feature type="domain" description="Dihydroneopterin aldolase/epimerase" evidence="7">
    <location>
        <begin position="4"/>
        <end position="116"/>
    </location>
</feature>
<dbReference type="EC" id="4.1.2.25" evidence="6"/>
<dbReference type="AlphaFoldDB" id="A0A2Z4IFN3"/>
<dbReference type="Pfam" id="PF02152">
    <property type="entry name" value="FolB"/>
    <property type="match status" value="1"/>
</dbReference>
<dbReference type="Proteomes" id="UP000248688">
    <property type="component" value="Chromosome"/>
</dbReference>
<keyword evidence="4 6" id="KW-0289">Folate biosynthesis</keyword>
<dbReference type="Gene3D" id="3.30.1130.10">
    <property type="match status" value="1"/>
</dbReference>
<evidence type="ECO:0000256" key="4">
    <source>
        <dbReference type="ARBA" id="ARBA00022909"/>
    </source>
</evidence>
<dbReference type="PANTHER" id="PTHR42844">
    <property type="entry name" value="DIHYDRONEOPTERIN ALDOLASE 1-RELATED"/>
    <property type="match status" value="1"/>
</dbReference>
<evidence type="ECO:0000256" key="1">
    <source>
        <dbReference type="ARBA" id="ARBA00001353"/>
    </source>
</evidence>
<dbReference type="UniPathway" id="UPA00077">
    <property type="reaction ID" value="UER00154"/>
</dbReference>
<evidence type="ECO:0000259" key="7">
    <source>
        <dbReference type="SMART" id="SM00905"/>
    </source>
</evidence>
<reference evidence="8 9" key="1">
    <citation type="submission" date="2018-06" db="EMBL/GenBank/DDBJ databases">
        <title>Echinicola strongylocentroti sp. nov., isolated from a sea urchin Strongylocentrotus intermedius.</title>
        <authorList>
            <person name="Bae S.S."/>
        </authorList>
    </citation>
    <scope>NUCLEOTIDE SEQUENCE [LARGE SCALE GENOMIC DNA]</scope>
    <source>
        <strain evidence="8 9">MEBiC08714</strain>
    </source>
</reference>
<dbReference type="KEGG" id="est:DN752_07090"/>
<keyword evidence="9" id="KW-1185">Reference proteome</keyword>
<organism evidence="8 9">
    <name type="scientific">Echinicola strongylocentroti</name>
    <dbReference type="NCBI Taxonomy" id="1795355"/>
    <lineage>
        <taxon>Bacteria</taxon>
        <taxon>Pseudomonadati</taxon>
        <taxon>Bacteroidota</taxon>
        <taxon>Cytophagia</taxon>
        <taxon>Cytophagales</taxon>
        <taxon>Cyclobacteriaceae</taxon>
        <taxon>Echinicola</taxon>
    </lineage>
</organism>
<dbReference type="NCBIfam" id="TIGR00526">
    <property type="entry name" value="folB_dom"/>
    <property type="match status" value="1"/>
</dbReference>
<evidence type="ECO:0000256" key="2">
    <source>
        <dbReference type="ARBA" id="ARBA00005013"/>
    </source>
</evidence>
<sequence>MGKVSLEGIEFHAFHGVFSEEKKLGNRFTVDIHVETDFKKAMLDDDLNETVDYSRIYQIAKSHMEEPVKLLEHLAHLMVQDILSAYPKLQRIDIIIKKHNPALGGVVNYSVVKVSYPLDYQN</sequence>
<comment type="function">
    <text evidence="6">Catalyzes the conversion of 7,8-dihydroneopterin to 6-hydroxymethyl-7,8-dihydropterin.</text>
</comment>
<comment type="catalytic activity">
    <reaction evidence="1 6">
        <text>7,8-dihydroneopterin = 6-hydroxymethyl-7,8-dihydropterin + glycolaldehyde</text>
        <dbReference type="Rhea" id="RHEA:10540"/>
        <dbReference type="ChEBI" id="CHEBI:17001"/>
        <dbReference type="ChEBI" id="CHEBI:17071"/>
        <dbReference type="ChEBI" id="CHEBI:44841"/>
        <dbReference type="EC" id="4.1.2.25"/>
    </reaction>
</comment>
<dbReference type="EMBL" id="CP030041">
    <property type="protein sequence ID" value="AWW29902.1"/>
    <property type="molecule type" value="Genomic_DNA"/>
</dbReference>
<dbReference type="InterPro" id="IPR006157">
    <property type="entry name" value="FolB_dom"/>
</dbReference>
<name>A0A2Z4IFN3_9BACT</name>
<evidence type="ECO:0000256" key="5">
    <source>
        <dbReference type="ARBA" id="ARBA00023239"/>
    </source>
</evidence>
<comment type="pathway">
    <text evidence="2 6">Cofactor biosynthesis; tetrahydrofolate biosynthesis; 2-amino-4-hydroxy-6-hydroxymethyl-7,8-dihydropteridine diphosphate from 7,8-dihydroneopterin triphosphate: step 3/4.</text>
</comment>
<dbReference type="RefSeq" id="WP_112783299.1">
    <property type="nucleotide sequence ID" value="NZ_CP030041.1"/>
</dbReference>
<accession>A0A2Z4IFN3</accession>
<gene>
    <name evidence="8" type="primary">folB</name>
    <name evidence="8" type="ORF">DN752_07090</name>
</gene>
<protein>
    <recommendedName>
        <fullName evidence="6">7,8-dihydroneopterin aldolase</fullName>
        <ecNumber evidence="6">4.1.2.25</ecNumber>
    </recommendedName>
</protein>
<dbReference type="GO" id="GO:0046654">
    <property type="term" value="P:tetrahydrofolate biosynthetic process"/>
    <property type="evidence" value="ECO:0007669"/>
    <property type="project" value="UniProtKB-UniRule"/>
</dbReference>
<dbReference type="OrthoDB" id="9803748at2"/>
<comment type="similarity">
    <text evidence="3 6">Belongs to the DHNA family.</text>
</comment>
<keyword evidence="5 6" id="KW-0456">Lyase</keyword>
<dbReference type="GO" id="GO:0005737">
    <property type="term" value="C:cytoplasm"/>
    <property type="evidence" value="ECO:0007669"/>
    <property type="project" value="TreeGrafter"/>
</dbReference>
<evidence type="ECO:0000256" key="3">
    <source>
        <dbReference type="ARBA" id="ARBA00005708"/>
    </source>
</evidence>
<dbReference type="InterPro" id="IPR043133">
    <property type="entry name" value="GTP-CH-I_C/QueF"/>
</dbReference>
<proteinExistence type="inferred from homology"/>
<dbReference type="GO" id="GO:0004150">
    <property type="term" value="F:dihydroneopterin aldolase activity"/>
    <property type="evidence" value="ECO:0007669"/>
    <property type="project" value="UniProtKB-UniRule"/>
</dbReference>
<dbReference type="InterPro" id="IPR006156">
    <property type="entry name" value="Dihydroneopterin_aldolase"/>
</dbReference>
<evidence type="ECO:0000313" key="8">
    <source>
        <dbReference type="EMBL" id="AWW29902.1"/>
    </source>
</evidence>
<dbReference type="NCBIfam" id="TIGR00525">
    <property type="entry name" value="folB"/>
    <property type="match status" value="1"/>
</dbReference>
<dbReference type="SUPFAM" id="SSF55620">
    <property type="entry name" value="Tetrahydrobiopterin biosynthesis enzymes-like"/>
    <property type="match status" value="1"/>
</dbReference>
<dbReference type="GO" id="GO:0046656">
    <property type="term" value="P:folic acid biosynthetic process"/>
    <property type="evidence" value="ECO:0007669"/>
    <property type="project" value="UniProtKB-UniRule"/>
</dbReference>
<dbReference type="PANTHER" id="PTHR42844:SF1">
    <property type="entry name" value="DIHYDRONEOPTERIN ALDOLASE 1-RELATED"/>
    <property type="match status" value="1"/>
</dbReference>
<dbReference type="SMART" id="SM00905">
    <property type="entry name" value="FolB"/>
    <property type="match status" value="1"/>
</dbReference>
<evidence type="ECO:0000313" key="9">
    <source>
        <dbReference type="Proteomes" id="UP000248688"/>
    </source>
</evidence>